<evidence type="ECO:0000259" key="3">
    <source>
        <dbReference type="PROSITE" id="PS50001"/>
    </source>
</evidence>
<proteinExistence type="predicted"/>
<dbReference type="SMART" id="SM00252">
    <property type="entry name" value="SH2"/>
    <property type="match status" value="1"/>
</dbReference>
<dbReference type="GeneID" id="68101852"/>
<evidence type="ECO:0000313" key="5">
    <source>
        <dbReference type="Proteomes" id="UP000816034"/>
    </source>
</evidence>
<evidence type="ECO:0000256" key="1">
    <source>
        <dbReference type="PROSITE-ProRule" id="PRU00191"/>
    </source>
</evidence>
<dbReference type="EMBL" id="PYSW02000038">
    <property type="protein sequence ID" value="KAG2377487.1"/>
    <property type="molecule type" value="Genomic_DNA"/>
</dbReference>
<dbReference type="SUPFAM" id="SSF55550">
    <property type="entry name" value="SH2 domain"/>
    <property type="match status" value="1"/>
</dbReference>
<dbReference type="Pfam" id="PF00017">
    <property type="entry name" value="SH2"/>
    <property type="match status" value="1"/>
</dbReference>
<dbReference type="Gene3D" id="3.30.505.10">
    <property type="entry name" value="SH2 domain"/>
    <property type="match status" value="1"/>
</dbReference>
<keyword evidence="5" id="KW-1185">Reference proteome</keyword>
<sequence length="689" mass="75421">MGQTPPSSSTLLPTTGTGTTTNRVTQNIELQTKHQIPNVGGVAGATLIASTINSMSSGGGTSSNVTQSATNPQQLQPVSNYLNNVSLYNANPNLGYANTPTSDPFRLVIKQFADMLRPSSLSVSPVVSTQEGFTSVALKLDEIAKIHEDIVTNYKKYLSLLEFSGEQEKGNVLFGSSSANFGDEDGFSNEAFENIVNGIKNHVTWAKESIESLIAASENFERKSLKGYHARSLSSSMSGVAPSSNTTVTIDWSTIANKKKYFEIRDEIEILLTFHLEEIRGYRDIVEKLKKSEAKGEIVEVSVISILMPDEFGAGFWKNKCGENVFSMKKNDFLDIIDLFFQQLKDRVKKIWVEDFSHIIDPTCDNVVSIVDFKHVLQWFGPFGTSFFVPLDNFLNMKHFWGSISAMEAQMILDSAEPGSFLIRFSGTDAGSFAITVVEQESSDNLSVGDEVTHYKQTLHFQLTRKREDSKMYFTLCESDMDQKFETVDALIKHYRLTFKYPFVNDQLKLKAIEPEEETDFLGFIKSTPQLNRIDAEDDTSFIEYRGRIPQSLKEAHELQRAKIIGGNNKKGSSSSGNVTPKLPHLQKVLFTGLTSNQASSTISTPRSSASSSSGGATGGSNTPTLVGGGNGTTTGSDKGGLTLSSITQVSTSTPGKLATSPQDSNPTDPTQSTQNTAVNVNEIILEEK</sequence>
<feature type="region of interest" description="Disordered" evidence="2">
    <location>
        <begin position="1"/>
        <end position="20"/>
    </location>
</feature>
<dbReference type="AlphaFoldDB" id="A0AA88KEG5"/>
<reference evidence="4 5" key="1">
    <citation type="journal article" date="2018" name="BMC Genomics">
        <title>The genome of Naegleria lovaniensis, the basis for a comparative approach to unravel pathogenicity factors of the human pathogenic amoeba N. fowleri.</title>
        <authorList>
            <person name="Liechti N."/>
            <person name="Schurch N."/>
            <person name="Bruggmann R."/>
            <person name="Wittwer M."/>
        </authorList>
    </citation>
    <scope>NUCLEOTIDE SEQUENCE [LARGE SCALE GENOMIC DNA]</scope>
    <source>
        <strain evidence="4 5">ATCC 30569</strain>
    </source>
</reference>
<feature type="compositionally biased region" description="Low complexity" evidence="2">
    <location>
        <begin position="599"/>
        <end position="626"/>
    </location>
</feature>
<protein>
    <recommendedName>
        <fullName evidence="3">SH2 domain-containing protein</fullName>
    </recommendedName>
</protein>
<evidence type="ECO:0000256" key="2">
    <source>
        <dbReference type="SAM" id="MobiDB-lite"/>
    </source>
</evidence>
<organism evidence="4 5">
    <name type="scientific">Naegleria lovaniensis</name>
    <name type="common">Amoeba</name>
    <dbReference type="NCBI Taxonomy" id="51637"/>
    <lineage>
        <taxon>Eukaryota</taxon>
        <taxon>Discoba</taxon>
        <taxon>Heterolobosea</taxon>
        <taxon>Tetramitia</taxon>
        <taxon>Eutetramitia</taxon>
        <taxon>Vahlkampfiidae</taxon>
        <taxon>Naegleria</taxon>
    </lineage>
</organism>
<dbReference type="CDD" id="cd00173">
    <property type="entry name" value="SH2"/>
    <property type="match status" value="1"/>
</dbReference>
<dbReference type="RefSeq" id="XP_044544749.1">
    <property type="nucleotide sequence ID" value="XM_044699580.1"/>
</dbReference>
<feature type="domain" description="SH2" evidence="3">
    <location>
        <begin position="399"/>
        <end position="496"/>
    </location>
</feature>
<evidence type="ECO:0000313" key="4">
    <source>
        <dbReference type="EMBL" id="KAG2377487.1"/>
    </source>
</evidence>
<name>A0AA88KEG5_NAELO</name>
<gene>
    <name evidence="4" type="ORF">C9374_009398</name>
</gene>
<keyword evidence="1" id="KW-0727">SH2 domain</keyword>
<comment type="caution">
    <text evidence="4">The sequence shown here is derived from an EMBL/GenBank/DDBJ whole genome shotgun (WGS) entry which is preliminary data.</text>
</comment>
<feature type="compositionally biased region" description="Polar residues" evidence="2">
    <location>
        <begin position="643"/>
        <end position="680"/>
    </location>
</feature>
<dbReference type="PROSITE" id="PS50001">
    <property type="entry name" value="SH2"/>
    <property type="match status" value="1"/>
</dbReference>
<feature type="region of interest" description="Disordered" evidence="2">
    <location>
        <begin position="597"/>
        <end position="689"/>
    </location>
</feature>
<accession>A0AA88KEG5</accession>
<dbReference type="InterPro" id="IPR036860">
    <property type="entry name" value="SH2_dom_sf"/>
</dbReference>
<dbReference type="InterPro" id="IPR000980">
    <property type="entry name" value="SH2"/>
</dbReference>
<dbReference type="Proteomes" id="UP000816034">
    <property type="component" value="Unassembled WGS sequence"/>
</dbReference>